<feature type="transmembrane region" description="Helical" evidence="1">
    <location>
        <begin position="36"/>
        <end position="60"/>
    </location>
</feature>
<keyword evidence="3" id="KW-1185">Reference proteome</keyword>
<name>A0A0D2Q679_GOSRA</name>
<gene>
    <name evidence="2" type="ORF">B456_006G091300</name>
</gene>
<keyword evidence="1" id="KW-1133">Transmembrane helix</keyword>
<organism evidence="2 3">
    <name type="scientific">Gossypium raimondii</name>
    <name type="common">Peruvian cotton</name>
    <name type="synonym">Gossypium klotzschianum subsp. raimondii</name>
    <dbReference type="NCBI Taxonomy" id="29730"/>
    <lineage>
        <taxon>Eukaryota</taxon>
        <taxon>Viridiplantae</taxon>
        <taxon>Streptophyta</taxon>
        <taxon>Embryophyta</taxon>
        <taxon>Tracheophyta</taxon>
        <taxon>Spermatophyta</taxon>
        <taxon>Magnoliopsida</taxon>
        <taxon>eudicotyledons</taxon>
        <taxon>Gunneridae</taxon>
        <taxon>Pentapetalae</taxon>
        <taxon>rosids</taxon>
        <taxon>malvids</taxon>
        <taxon>Malvales</taxon>
        <taxon>Malvaceae</taxon>
        <taxon>Malvoideae</taxon>
        <taxon>Gossypium</taxon>
    </lineage>
</organism>
<evidence type="ECO:0000313" key="2">
    <source>
        <dbReference type="EMBL" id="KJB34923.1"/>
    </source>
</evidence>
<evidence type="ECO:0000256" key="1">
    <source>
        <dbReference type="SAM" id="Phobius"/>
    </source>
</evidence>
<keyword evidence="1" id="KW-0472">Membrane</keyword>
<proteinExistence type="predicted"/>
<evidence type="ECO:0000313" key="3">
    <source>
        <dbReference type="Proteomes" id="UP000032304"/>
    </source>
</evidence>
<keyword evidence="1" id="KW-0812">Transmembrane</keyword>
<accession>A0A0D2Q679</accession>
<dbReference type="Gramene" id="KJB34923">
    <property type="protein sequence ID" value="KJB34923"/>
    <property type="gene ID" value="B456_006G091300"/>
</dbReference>
<sequence>MVVESMVSTPYRRSVPMRKQPHEFGSFSTLVWRHRFLLTTFGFLAFLCTIYLYFAVTLVASDTCSGLKGTQRATCQLRHATSMMYDGRLKFL</sequence>
<protein>
    <submittedName>
        <fullName evidence="2">Uncharacterized protein</fullName>
    </submittedName>
</protein>
<dbReference type="EMBL" id="CM001745">
    <property type="protein sequence ID" value="KJB34923.1"/>
    <property type="molecule type" value="Genomic_DNA"/>
</dbReference>
<dbReference type="Proteomes" id="UP000032304">
    <property type="component" value="Chromosome 6"/>
</dbReference>
<dbReference type="AlphaFoldDB" id="A0A0D2Q679"/>
<dbReference type="OMA" id="HATSMMY"/>
<dbReference type="PANTHER" id="PTHR34774:SF1">
    <property type="entry name" value="EPHRIN-A3 PROTEIN"/>
    <property type="match status" value="1"/>
</dbReference>
<reference evidence="2 3" key="1">
    <citation type="journal article" date="2012" name="Nature">
        <title>Repeated polyploidization of Gossypium genomes and the evolution of spinnable cotton fibres.</title>
        <authorList>
            <person name="Paterson A.H."/>
            <person name="Wendel J.F."/>
            <person name="Gundlach H."/>
            <person name="Guo H."/>
            <person name="Jenkins J."/>
            <person name="Jin D."/>
            <person name="Llewellyn D."/>
            <person name="Showmaker K.C."/>
            <person name="Shu S."/>
            <person name="Udall J."/>
            <person name="Yoo M.J."/>
            <person name="Byers R."/>
            <person name="Chen W."/>
            <person name="Doron-Faigenboim A."/>
            <person name="Duke M.V."/>
            <person name="Gong L."/>
            <person name="Grimwood J."/>
            <person name="Grover C."/>
            <person name="Grupp K."/>
            <person name="Hu G."/>
            <person name="Lee T.H."/>
            <person name="Li J."/>
            <person name="Lin L."/>
            <person name="Liu T."/>
            <person name="Marler B.S."/>
            <person name="Page J.T."/>
            <person name="Roberts A.W."/>
            <person name="Romanel E."/>
            <person name="Sanders W.S."/>
            <person name="Szadkowski E."/>
            <person name="Tan X."/>
            <person name="Tang H."/>
            <person name="Xu C."/>
            <person name="Wang J."/>
            <person name="Wang Z."/>
            <person name="Zhang D."/>
            <person name="Zhang L."/>
            <person name="Ashrafi H."/>
            <person name="Bedon F."/>
            <person name="Bowers J.E."/>
            <person name="Brubaker C.L."/>
            <person name="Chee P.W."/>
            <person name="Das S."/>
            <person name="Gingle A.R."/>
            <person name="Haigler C.H."/>
            <person name="Harker D."/>
            <person name="Hoffmann L.V."/>
            <person name="Hovav R."/>
            <person name="Jones D.C."/>
            <person name="Lemke C."/>
            <person name="Mansoor S."/>
            <person name="ur Rahman M."/>
            <person name="Rainville L.N."/>
            <person name="Rambani A."/>
            <person name="Reddy U.K."/>
            <person name="Rong J.K."/>
            <person name="Saranga Y."/>
            <person name="Scheffler B.E."/>
            <person name="Scheffler J.A."/>
            <person name="Stelly D.M."/>
            <person name="Triplett B.A."/>
            <person name="Van Deynze A."/>
            <person name="Vaslin M.F."/>
            <person name="Waghmare V.N."/>
            <person name="Walford S.A."/>
            <person name="Wright R.J."/>
            <person name="Zaki E.A."/>
            <person name="Zhang T."/>
            <person name="Dennis E.S."/>
            <person name="Mayer K.F."/>
            <person name="Peterson D.G."/>
            <person name="Rokhsar D.S."/>
            <person name="Wang X."/>
            <person name="Schmutz J."/>
        </authorList>
    </citation>
    <scope>NUCLEOTIDE SEQUENCE [LARGE SCALE GENOMIC DNA]</scope>
</reference>
<dbReference type="STRING" id="29730.A0A0D2Q679"/>
<dbReference type="PANTHER" id="PTHR34774">
    <property type="entry name" value="EPHRIN-A3 PROTEIN"/>
    <property type="match status" value="1"/>
</dbReference>